<organism evidence="1 2">
    <name type="scientific">Rummeliibacillus stabekisii</name>
    <dbReference type="NCBI Taxonomy" id="241244"/>
    <lineage>
        <taxon>Bacteria</taxon>
        <taxon>Bacillati</taxon>
        <taxon>Bacillota</taxon>
        <taxon>Bacilli</taxon>
        <taxon>Bacillales</taxon>
        <taxon>Caryophanaceae</taxon>
        <taxon>Rummeliibacillus</taxon>
    </lineage>
</organism>
<name>A0A143HCT8_9BACL</name>
<dbReference type="InterPro" id="IPR025459">
    <property type="entry name" value="DUF4279"/>
</dbReference>
<dbReference type="KEGG" id="rst:ATY39_08720"/>
<dbReference type="AlphaFoldDB" id="A0A143HCT8"/>
<dbReference type="EMBL" id="CP014806">
    <property type="protein sequence ID" value="AMW99534.1"/>
    <property type="molecule type" value="Genomic_DNA"/>
</dbReference>
<dbReference type="Proteomes" id="UP000076021">
    <property type="component" value="Chromosome"/>
</dbReference>
<sequence>MEKTHVSVEFAIFGESINIEKISKDLNITPTLSYHKGEPTSNPKVFYKEDCWEIDTGYKETFYVEEEIEKL</sequence>
<reference evidence="1 2" key="1">
    <citation type="journal article" date="2016" name="Genome Announc.">
        <title>Whole-Genome Sequence of Rummeliibacillus stabekisii Strain PP9 Isolated from Antarctic Soil.</title>
        <authorList>
            <person name="da Mota F.F."/>
            <person name="Vollu R.E."/>
            <person name="Jurelevicius D."/>
            <person name="Seldin L."/>
        </authorList>
    </citation>
    <scope>NUCLEOTIDE SEQUENCE [LARGE SCALE GENOMIC DNA]</scope>
    <source>
        <strain evidence="1 2">PP9</strain>
    </source>
</reference>
<evidence type="ECO:0000313" key="1">
    <source>
        <dbReference type="EMBL" id="AMW99534.1"/>
    </source>
</evidence>
<reference evidence="2" key="2">
    <citation type="submission" date="2016-03" db="EMBL/GenBank/DDBJ databases">
        <authorList>
            <person name="Ploux O."/>
        </authorList>
    </citation>
    <scope>NUCLEOTIDE SEQUENCE [LARGE SCALE GENOMIC DNA]</scope>
    <source>
        <strain evidence="2">PP9</strain>
    </source>
</reference>
<dbReference type="OrthoDB" id="893918at2"/>
<proteinExistence type="predicted"/>
<accession>A0A143HCT8</accession>
<dbReference type="Pfam" id="PF14106">
    <property type="entry name" value="DUF4279"/>
    <property type="match status" value="1"/>
</dbReference>
<gene>
    <name evidence="1" type="ORF">ATY39_08720</name>
</gene>
<protein>
    <submittedName>
        <fullName evidence="1">Uncharacterized protein</fullName>
    </submittedName>
</protein>
<evidence type="ECO:0000313" key="2">
    <source>
        <dbReference type="Proteomes" id="UP000076021"/>
    </source>
</evidence>
<keyword evidence="2" id="KW-1185">Reference proteome</keyword>